<reference evidence="2" key="1">
    <citation type="journal article" date="2009" name="Rice">
        <title>De Novo Next Generation Sequencing of Plant Genomes.</title>
        <authorList>
            <person name="Rounsley S."/>
            <person name="Marri P.R."/>
            <person name="Yu Y."/>
            <person name="He R."/>
            <person name="Sisneros N."/>
            <person name="Goicoechea J.L."/>
            <person name="Lee S.J."/>
            <person name="Angelova A."/>
            <person name="Kudrna D."/>
            <person name="Luo M."/>
            <person name="Affourtit J."/>
            <person name="Desany B."/>
            <person name="Knight J."/>
            <person name="Niazi F."/>
            <person name="Egholm M."/>
            <person name="Wing R.A."/>
        </authorList>
    </citation>
    <scope>NUCLEOTIDE SEQUENCE [LARGE SCALE GENOMIC DNA]</scope>
    <source>
        <strain evidence="2">cv. IRGC 105608</strain>
    </source>
</reference>
<proteinExistence type="predicted"/>
<reference evidence="2" key="2">
    <citation type="submission" date="2015-03" db="UniProtKB">
        <authorList>
            <consortium name="EnsemblPlants"/>
        </authorList>
    </citation>
    <scope>IDENTIFICATION</scope>
</reference>
<feature type="region of interest" description="Disordered" evidence="1">
    <location>
        <begin position="1"/>
        <end position="53"/>
    </location>
</feature>
<dbReference type="Gramene" id="OBART06G01710.1">
    <property type="protein sequence ID" value="OBART06G01710.1"/>
    <property type="gene ID" value="OBART06G01710"/>
</dbReference>
<dbReference type="Proteomes" id="UP000026960">
    <property type="component" value="Chromosome 6"/>
</dbReference>
<organism evidence="2">
    <name type="scientific">Oryza barthii</name>
    <dbReference type="NCBI Taxonomy" id="65489"/>
    <lineage>
        <taxon>Eukaryota</taxon>
        <taxon>Viridiplantae</taxon>
        <taxon>Streptophyta</taxon>
        <taxon>Embryophyta</taxon>
        <taxon>Tracheophyta</taxon>
        <taxon>Spermatophyta</taxon>
        <taxon>Magnoliopsida</taxon>
        <taxon>Liliopsida</taxon>
        <taxon>Poales</taxon>
        <taxon>Poaceae</taxon>
        <taxon>BOP clade</taxon>
        <taxon>Oryzoideae</taxon>
        <taxon>Oryzeae</taxon>
        <taxon>Oryzinae</taxon>
        <taxon>Oryza</taxon>
    </lineage>
</organism>
<dbReference type="EnsemblPlants" id="OBART06G01710.1">
    <property type="protein sequence ID" value="OBART06G01710.1"/>
    <property type="gene ID" value="OBART06G01710"/>
</dbReference>
<evidence type="ECO:0000313" key="3">
    <source>
        <dbReference type="Proteomes" id="UP000026960"/>
    </source>
</evidence>
<protein>
    <submittedName>
        <fullName evidence="2">Uncharacterized protein</fullName>
    </submittedName>
</protein>
<feature type="region of interest" description="Disordered" evidence="1">
    <location>
        <begin position="85"/>
        <end position="114"/>
    </location>
</feature>
<evidence type="ECO:0000313" key="2">
    <source>
        <dbReference type="EnsemblPlants" id="OBART06G01710.1"/>
    </source>
</evidence>
<dbReference type="AlphaFoldDB" id="A0A0D3GCA8"/>
<name>A0A0D3GCA8_9ORYZ</name>
<dbReference type="PaxDb" id="65489-OBART06G01710.1"/>
<dbReference type="HOGENOM" id="CLU_2124875_0_0_1"/>
<feature type="compositionally biased region" description="Polar residues" evidence="1">
    <location>
        <begin position="28"/>
        <end position="41"/>
    </location>
</feature>
<sequence length="114" mass="12251">MNDPRPKNEPISISPTKSLTLFPPPSTRQPHAPTSPSSSSLRRAVDLPPLPGRRRRGVLHAACCSCLLPRPPLFFKRWPSVGGAAREVDAASSASRRSVGDGAGQFLPKKNMNS</sequence>
<keyword evidence="3" id="KW-1185">Reference proteome</keyword>
<evidence type="ECO:0000256" key="1">
    <source>
        <dbReference type="SAM" id="MobiDB-lite"/>
    </source>
</evidence>
<accession>A0A0D3GCA8</accession>